<reference evidence="1" key="1">
    <citation type="journal article" date="2020" name="Nature">
        <title>Giant virus diversity and host interactions through global metagenomics.</title>
        <authorList>
            <person name="Schulz F."/>
            <person name="Roux S."/>
            <person name="Paez-Espino D."/>
            <person name="Jungbluth S."/>
            <person name="Walsh D.A."/>
            <person name="Denef V.J."/>
            <person name="McMahon K.D."/>
            <person name="Konstantinidis K.T."/>
            <person name="Eloe-Fadrosh E.A."/>
            <person name="Kyrpides N.C."/>
            <person name="Woyke T."/>
        </authorList>
    </citation>
    <scope>NUCLEOTIDE SEQUENCE</scope>
    <source>
        <strain evidence="1">GVMAG-S-ERX556049-19</strain>
    </source>
</reference>
<proteinExistence type="predicted"/>
<dbReference type="EMBL" id="MN738823">
    <property type="protein sequence ID" value="QHT37990.1"/>
    <property type="molecule type" value="Genomic_DNA"/>
</dbReference>
<name>A0A6C0FDL5_9ZZZZ</name>
<sequence>MNKVEKILQYARQLDGVKYTWWTGSEKEDIFYCDEIPSMKKLREKGINCAGLINVMRMYSGREIPAQNDELIVRGGTRFWYNYFNKLGKLELFDYEKSYPLGTLLLRDYKNIIDQGHMAVICEHSKEYPKKILYGSIIHAYVGHEDGKTGRVGITNLGSSHFCLTSKEDKGYYEYAILPEDWLK</sequence>
<accession>A0A6C0FDL5</accession>
<evidence type="ECO:0000313" key="1">
    <source>
        <dbReference type="EMBL" id="QHT37990.1"/>
    </source>
</evidence>
<organism evidence="1">
    <name type="scientific">viral metagenome</name>
    <dbReference type="NCBI Taxonomy" id="1070528"/>
    <lineage>
        <taxon>unclassified sequences</taxon>
        <taxon>metagenomes</taxon>
        <taxon>organismal metagenomes</taxon>
    </lineage>
</organism>
<protein>
    <submittedName>
        <fullName evidence="1">Uncharacterized protein</fullName>
    </submittedName>
</protein>
<dbReference type="AlphaFoldDB" id="A0A6C0FDL5"/>